<keyword evidence="2" id="KW-0813">Transport</keyword>
<dbReference type="Pfam" id="PF13732">
    <property type="entry name" value="DrrA1-3_C"/>
    <property type="match status" value="1"/>
</dbReference>
<accession>A0A3B0RUS3</accession>
<dbReference type="GO" id="GO:0005524">
    <property type="term" value="F:ATP binding"/>
    <property type="evidence" value="ECO:0007669"/>
    <property type="project" value="UniProtKB-KW"/>
</dbReference>
<dbReference type="InterPro" id="IPR050763">
    <property type="entry name" value="ABC_transporter_ATP-binding"/>
</dbReference>
<feature type="domain" description="ABC transporter" evidence="5">
    <location>
        <begin position="2"/>
        <end position="229"/>
    </location>
</feature>
<reference evidence="6" key="1">
    <citation type="submission" date="2018-06" db="EMBL/GenBank/DDBJ databases">
        <authorList>
            <person name="Zhirakovskaya E."/>
        </authorList>
    </citation>
    <scope>NUCLEOTIDE SEQUENCE</scope>
</reference>
<dbReference type="InterPro" id="IPR017871">
    <property type="entry name" value="ABC_transporter-like_CS"/>
</dbReference>
<dbReference type="InterPro" id="IPR025302">
    <property type="entry name" value="DrrA1/2-like_C"/>
</dbReference>
<dbReference type="InterPro" id="IPR003593">
    <property type="entry name" value="AAA+_ATPase"/>
</dbReference>
<dbReference type="PROSITE" id="PS00211">
    <property type="entry name" value="ABC_TRANSPORTER_1"/>
    <property type="match status" value="1"/>
</dbReference>
<protein>
    <submittedName>
        <fullName evidence="6">Efflux ABC transporter, ATP-binding protein</fullName>
    </submittedName>
</protein>
<dbReference type="PANTHER" id="PTHR42711">
    <property type="entry name" value="ABC TRANSPORTER ATP-BINDING PROTEIN"/>
    <property type="match status" value="1"/>
</dbReference>
<dbReference type="InterPro" id="IPR003439">
    <property type="entry name" value="ABC_transporter-like_ATP-bd"/>
</dbReference>
<keyword evidence="3" id="KW-0547">Nucleotide-binding</keyword>
<dbReference type="PANTHER" id="PTHR42711:SF5">
    <property type="entry name" value="ABC TRANSPORTER ATP-BINDING PROTEIN NATA"/>
    <property type="match status" value="1"/>
</dbReference>
<dbReference type="InterPro" id="IPR027417">
    <property type="entry name" value="P-loop_NTPase"/>
</dbReference>
<evidence type="ECO:0000256" key="1">
    <source>
        <dbReference type="ARBA" id="ARBA00005417"/>
    </source>
</evidence>
<dbReference type="PROSITE" id="PS50893">
    <property type="entry name" value="ABC_TRANSPORTER_2"/>
    <property type="match status" value="1"/>
</dbReference>
<gene>
    <name evidence="6" type="ORF">MNBD_ACTINO02-1237</name>
</gene>
<evidence type="ECO:0000259" key="5">
    <source>
        <dbReference type="PROSITE" id="PS50893"/>
    </source>
</evidence>
<dbReference type="Gene3D" id="3.40.50.300">
    <property type="entry name" value="P-loop containing nucleotide triphosphate hydrolases"/>
    <property type="match status" value="1"/>
</dbReference>
<dbReference type="Pfam" id="PF00005">
    <property type="entry name" value="ABC_tran"/>
    <property type="match status" value="1"/>
</dbReference>
<evidence type="ECO:0000256" key="4">
    <source>
        <dbReference type="ARBA" id="ARBA00022840"/>
    </source>
</evidence>
<dbReference type="GO" id="GO:0016887">
    <property type="term" value="F:ATP hydrolysis activity"/>
    <property type="evidence" value="ECO:0007669"/>
    <property type="project" value="InterPro"/>
</dbReference>
<evidence type="ECO:0000313" key="6">
    <source>
        <dbReference type="EMBL" id="VAV97210.1"/>
    </source>
</evidence>
<dbReference type="SMART" id="SM00382">
    <property type="entry name" value="AAA"/>
    <property type="match status" value="1"/>
</dbReference>
<name>A0A3B0RUS3_9ZZZZ</name>
<proteinExistence type="inferred from homology"/>
<evidence type="ECO:0000256" key="2">
    <source>
        <dbReference type="ARBA" id="ARBA00022448"/>
    </source>
</evidence>
<dbReference type="AlphaFoldDB" id="A0A3B0RUS3"/>
<organism evidence="6">
    <name type="scientific">hydrothermal vent metagenome</name>
    <dbReference type="NCBI Taxonomy" id="652676"/>
    <lineage>
        <taxon>unclassified sequences</taxon>
        <taxon>metagenomes</taxon>
        <taxon>ecological metagenomes</taxon>
    </lineage>
</organism>
<dbReference type="SUPFAM" id="SSF52540">
    <property type="entry name" value="P-loop containing nucleoside triphosphate hydrolases"/>
    <property type="match status" value="1"/>
</dbReference>
<evidence type="ECO:0000256" key="3">
    <source>
        <dbReference type="ARBA" id="ARBA00022741"/>
    </source>
</evidence>
<keyword evidence="4 6" id="KW-0067">ATP-binding</keyword>
<comment type="similarity">
    <text evidence="1">Belongs to the ABC transporter superfamily.</text>
</comment>
<dbReference type="EMBL" id="UOEK01000113">
    <property type="protein sequence ID" value="VAV97210.1"/>
    <property type="molecule type" value="Genomic_DNA"/>
</dbReference>
<sequence length="295" mass="32595">MLAISNLSKTYGDVIALDGCTFSVKPGQLLGFLGPNGAGKTTAMRAIFNLIKPDRGSVTWRGEPIDPRIRRSFGYMPEQRGLYPKMRIKDQLVFLGRLHGMERRMANTQAALWLERLGLAERAGDRLEELSHGNQQRVQLAAAVVHEPELLVLDEPFSGLDPIGVGAMTEILSEYAARGTCVVFSSHQLDLVEDLCEDVVVINEGKVALDGAVRDLRNATDHRYLEIETSNASPDWLRGIPDTEFLSADGPTVRLKVPTDFDFAEVLRNTAGTTIERFSFLPPTLSEIFREAVGQ</sequence>